<reference evidence="1 2" key="1">
    <citation type="journal article" date="2017" name="Int. J. Parasitol.">
        <title>The genome of the protozoan parasite Cystoisospora suis and a reverse vaccinology approach to identify vaccine candidates.</title>
        <authorList>
            <person name="Palmieri N."/>
            <person name="Shrestha A."/>
            <person name="Ruttkowski B."/>
            <person name="Beck T."/>
            <person name="Vogl C."/>
            <person name="Tomley F."/>
            <person name="Blake D.P."/>
            <person name="Joachim A."/>
        </authorList>
    </citation>
    <scope>NUCLEOTIDE SEQUENCE [LARGE SCALE GENOMIC DNA]</scope>
    <source>
        <strain evidence="1 2">Wien I</strain>
    </source>
</reference>
<dbReference type="Proteomes" id="UP000221165">
    <property type="component" value="Unassembled WGS sequence"/>
</dbReference>
<gene>
    <name evidence="1" type="ORF">CSUI_009000</name>
</gene>
<evidence type="ECO:0000313" key="2">
    <source>
        <dbReference type="Proteomes" id="UP000221165"/>
    </source>
</evidence>
<dbReference type="InterPro" id="IPR001806">
    <property type="entry name" value="Small_GTPase"/>
</dbReference>
<dbReference type="VEuPathDB" id="ToxoDB:CSUI_009000"/>
<dbReference type="PROSITE" id="PS51419">
    <property type="entry name" value="RAB"/>
    <property type="match status" value="1"/>
</dbReference>
<name>A0A2C6KL85_9APIC</name>
<dbReference type="PANTHER" id="PTHR47979">
    <property type="entry name" value="DRAB11-RELATED"/>
    <property type="match status" value="1"/>
</dbReference>
<dbReference type="GO" id="GO:0003924">
    <property type="term" value="F:GTPase activity"/>
    <property type="evidence" value="ECO:0007669"/>
    <property type="project" value="InterPro"/>
</dbReference>
<comment type="caution">
    <text evidence="1">The sequence shown here is derived from an EMBL/GenBank/DDBJ whole genome shotgun (WGS) entry which is preliminary data.</text>
</comment>
<evidence type="ECO:0000313" key="1">
    <source>
        <dbReference type="EMBL" id="PHJ17184.1"/>
    </source>
</evidence>
<dbReference type="Pfam" id="PF00071">
    <property type="entry name" value="Ras"/>
    <property type="match status" value="1"/>
</dbReference>
<dbReference type="EMBL" id="MIGC01005206">
    <property type="protein sequence ID" value="PHJ17184.1"/>
    <property type="molecule type" value="Genomic_DNA"/>
</dbReference>
<dbReference type="InterPro" id="IPR050209">
    <property type="entry name" value="Rab_GTPases_membrane_traffic"/>
</dbReference>
<proteinExistence type="predicted"/>
<dbReference type="GeneID" id="94432330"/>
<dbReference type="Gene3D" id="3.40.50.300">
    <property type="entry name" value="P-loop containing nucleotide triphosphate hydrolases"/>
    <property type="match status" value="1"/>
</dbReference>
<keyword evidence="2" id="KW-1185">Reference proteome</keyword>
<dbReference type="InterPro" id="IPR027417">
    <property type="entry name" value="P-loop_NTPase"/>
</dbReference>
<dbReference type="SUPFAM" id="SSF52540">
    <property type="entry name" value="P-loop containing nucleoside triphosphate hydrolases"/>
    <property type="match status" value="1"/>
</dbReference>
<dbReference type="GO" id="GO:0005525">
    <property type="term" value="F:GTP binding"/>
    <property type="evidence" value="ECO:0007669"/>
    <property type="project" value="InterPro"/>
</dbReference>
<sequence>MMVGNKIDLVEKDPTAREVPYDLAAKFAQSNGLYFSEASAVSSFNVKHIFEHLLQEIYNQRTQGNRHLSDGRGGSLNNGSLSYRSSSGVGGGVQLAASSSGIHGRNVPRNSCCA</sequence>
<dbReference type="OrthoDB" id="5976022at2759"/>
<dbReference type="RefSeq" id="XP_067918909.1">
    <property type="nucleotide sequence ID" value="XM_068069119.1"/>
</dbReference>
<accession>A0A2C6KL85</accession>
<protein>
    <submittedName>
        <fullName evidence="1">Rab11b</fullName>
    </submittedName>
</protein>
<organism evidence="1 2">
    <name type="scientific">Cystoisospora suis</name>
    <dbReference type="NCBI Taxonomy" id="483139"/>
    <lineage>
        <taxon>Eukaryota</taxon>
        <taxon>Sar</taxon>
        <taxon>Alveolata</taxon>
        <taxon>Apicomplexa</taxon>
        <taxon>Conoidasida</taxon>
        <taxon>Coccidia</taxon>
        <taxon>Eucoccidiorida</taxon>
        <taxon>Eimeriorina</taxon>
        <taxon>Sarcocystidae</taxon>
        <taxon>Cystoisospora</taxon>
    </lineage>
</organism>
<dbReference type="AlphaFoldDB" id="A0A2C6KL85"/>